<keyword evidence="4" id="KW-1185">Reference proteome</keyword>
<dbReference type="PANTHER" id="PTHR34219">
    <property type="entry name" value="IRON-REGULATED INNER MEMBRANE PROTEIN-RELATED"/>
    <property type="match status" value="1"/>
</dbReference>
<dbReference type="Pfam" id="PF03929">
    <property type="entry name" value="PepSY_TM"/>
    <property type="match status" value="1"/>
</dbReference>
<feature type="transmembrane region" description="Helical" evidence="2">
    <location>
        <begin position="419"/>
        <end position="438"/>
    </location>
</feature>
<keyword evidence="2" id="KW-0812">Transmembrane</keyword>
<reference evidence="3" key="1">
    <citation type="submission" date="2021-04" db="EMBL/GenBank/DDBJ databases">
        <authorList>
            <person name="Zhang D.-C."/>
        </authorList>
    </citation>
    <scope>NUCLEOTIDE SEQUENCE</scope>
    <source>
        <strain evidence="3">CGMCC 1.15697</strain>
    </source>
</reference>
<dbReference type="RefSeq" id="WP_210681025.1">
    <property type="nucleotide sequence ID" value="NZ_JAGMWN010000002.1"/>
</dbReference>
<dbReference type="EMBL" id="JAGMWN010000002">
    <property type="protein sequence ID" value="MBP5856451.1"/>
    <property type="molecule type" value="Genomic_DNA"/>
</dbReference>
<name>A0A8J7V1T8_9PROT</name>
<feature type="transmembrane region" description="Helical" evidence="2">
    <location>
        <begin position="480"/>
        <end position="501"/>
    </location>
</feature>
<feature type="transmembrane region" description="Helical" evidence="2">
    <location>
        <begin position="193"/>
        <end position="218"/>
    </location>
</feature>
<feature type="region of interest" description="Disordered" evidence="1">
    <location>
        <begin position="508"/>
        <end position="530"/>
    </location>
</feature>
<keyword evidence="2" id="KW-1133">Transmembrane helix</keyword>
<evidence type="ECO:0000313" key="3">
    <source>
        <dbReference type="EMBL" id="MBP5856451.1"/>
    </source>
</evidence>
<accession>A0A8J7V1T8</accession>
<comment type="caution">
    <text evidence="3">The sequence shown here is derived from an EMBL/GenBank/DDBJ whole genome shotgun (WGS) entry which is preliminary data.</text>
</comment>
<dbReference type="AlphaFoldDB" id="A0A8J7V1T8"/>
<proteinExistence type="predicted"/>
<sequence>MKGTFRQSMGWLHIWAGLVVGWVLFFVFLTGTAGYFDEEIDRWMEPERPLPEVAMPTEKLLGLARAHLESASSDAEYWTISFPGYRSSDLYIFWRDTPQPGGKTSGSGRVFLNPATAEPIAHRETGGGNLLYRMHWRLHYMPMRTAEWIVGVCTMFMLVAIITGIIVHRRIFKDFFTFRPHKGQRSWLDAHNVLSVLALPFHLMITWSGLIFLAYIYMAPVMWASYGVGEGEDSQKTFFNELYNRTDAPDPAGLTMPLVPLEPLLHASETRMGVGEVKSIRVYNPGDANARVVIRGGELNPSRALAEMTFDGTTGMLLHEAVPRSVPLVTFQTLLGLHEGLFAGPVLRWIYFLSGLMGTAMIGAGLILWTVKRRLKIGDGFGFRLVERLNIATIVGLPVAIAAYFWANRLIPLGIENRAAWEAHAMFIAWAVMSLHAFTRPAARGWVEQLWIAAGAFGLLPILNALTTDRHLGVTLPARAWELAGFDLTVLAFGAAFAVAARQVARHRRSDPTPGKKAQISARRKTEAAE</sequence>
<dbReference type="PANTHER" id="PTHR34219:SF4">
    <property type="entry name" value="PEPSY DOMAIN-CONTAINING PROTEIN"/>
    <property type="match status" value="1"/>
</dbReference>
<feature type="transmembrane region" description="Helical" evidence="2">
    <location>
        <begin position="389"/>
        <end position="407"/>
    </location>
</feature>
<feature type="transmembrane region" description="Helical" evidence="2">
    <location>
        <begin position="12"/>
        <end position="36"/>
    </location>
</feature>
<feature type="transmembrane region" description="Helical" evidence="2">
    <location>
        <begin position="148"/>
        <end position="172"/>
    </location>
</feature>
<feature type="transmembrane region" description="Helical" evidence="2">
    <location>
        <begin position="349"/>
        <end position="369"/>
    </location>
</feature>
<evidence type="ECO:0000256" key="1">
    <source>
        <dbReference type="SAM" id="MobiDB-lite"/>
    </source>
</evidence>
<keyword evidence="2" id="KW-0472">Membrane</keyword>
<dbReference type="InterPro" id="IPR005625">
    <property type="entry name" value="PepSY-ass_TM"/>
</dbReference>
<evidence type="ECO:0000313" key="4">
    <source>
        <dbReference type="Proteomes" id="UP000672602"/>
    </source>
</evidence>
<gene>
    <name evidence="3" type="ORF">KAJ83_05490</name>
</gene>
<organism evidence="3 4">
    <name type="scientific">Marivibrio halodurans</name>
    <dbReference type="NCBI Taxonomy" id="2039722"/>
    <lineage>
        <taxon>Bacteria</taxon>
        <taxon>Pseudomonadati</taxon>
        <taxon>Pseudomonadota</taxon>
        <taxon>Alphaproteobacteria</taxon>
        <taxon>Rhodospirillales</taxon>
        <taxon>Rhodospirillaceae</taxon>
        <taxon>Marivibrio</taxon>
    </lineage>
</organism>
<feature type="transmembrane region" description="Helical" evidence="2">
    <location>
        <begin position="450"/>
        <end position="468"/>
    </location>
</feature>
<protein>
    <submittedName>
        <fullName evidence="3">PepSY domain-containing protein</fullName>
    </submittedName>
</protein>
<dbReference type="Proteomes" id="UP000672602">
    <property type="component" value="Unassembled WGS sequence"/>
</dbReference>
<evidence type="ECO:0000256" key="2">
    <source>
        <dbReference type="SAM" id="Phobius"/>
    </source>
</evidence>